<proteinExistence type="predicted"/>
<name>A0A2P2NNJ6_RHIMU</name>
<accession>A0A2P2NNJ6</accession>
<organism evidence="1">
    <name type="scientific">Rhizophora mucronata</name>
    <name type="common">Asiatic mangrove</name>
    <dbReference type="NCBI Taxonomy" id="61149"/>
    <lineage>
        <taxon>Eukaryota</taxon>
        <taxon>Viridiplantae</taxon>
        <taxon>Streptophyta</taxon>
        <taxon>Embryophyta</taxon>
        <taxon>Tracheophyta</taxon>
        <taxon>Spermatophyta</taxon>
        <taxon>Magnoliopsida</taxon>
        <taxon>eudicotyledons</taxon>
        <taxon>Gunneridae</taxon>
        <taxon>Pentapetalae</taxon>
        <taxon>rosids</taxon>
        <taxon>fabids</taxon>
        <taxon>Malpighiales</taxon>
        <taxon>Rhizophoraceae</taxon>
        <taxon>Rhizophora</taxon>
    </lineage>
</organism>
<evidence type="ECO:0000313" key="1">
    <source>
        <dbReference type="EMBL" id="MBX44053.1"/>
    </source>
</evidence>
<dbReference type="AlphaFoldDB" id="A0A2P2NNJ6"/>
<reference evidence="1" key="1">
    <citation type="submission" date="2018-02" db="EMBL/GenBank/DDBJ databases">
        <title>Rhizophora mucronata_Transcriptome.</title>
        <authorList>
            <person name="Meera S.P."/>
            <person name="Sreeshan A."/>
            <person name="Augustine A."/>
        </authorList>
    </citation>
    <scope>NUCLEOTIDE SEQUENCE</scope>
    <source>
        <tissue evidence="1">Leaf</tissue>
    </source>
</reference>
<dbReference type="EMBL" id="GGEC01063569">
    <property type="protein sequence ID" value="MBX44053.1"/>
    <property type="molecule type" value="Transcribed_RNA"/>
</dbReference>
<sequence>MFALLHFNGRLCSAIISVVEVFFPLSVL</sequence>
<protein>
    <submittedName>
        <fullName evidence="1">Uncharacterized protein</fullName>
    </submittedName>
</protein>